<dbReference type="Proteomes" id="UP000005496">
    <property type="component" value="Unassembled WGS sequence"/>
</dbReference>
<dbReference type="AlphaFoldDB" id="D6SNP7"/>
<dbReference type="InterPro" id="IPR027417">
    <property type="entry name" value="P-loop_NTPase"/>
</dbReference>
<dbReference type="SUPFAM" id="SSF56024">
    <property type="entry name" value="Phospholipase D/nuclease"/>
    <property type="match status" value="1"/>
</dbReference>
<protein>
    <recommendedName>
        <fullName evidence="2">PLD phosphodiesterase domain-containing protein</fullName>
    </recommendedName>
</protein>
<dbReference type="PROSITE" id="PS50035">
    <property type="entry name" value="PLD"/>
    <property type="match status" value="1"/>
</dbReference>
<dbReference type="GO" id="GO:0003824">
    <property type="term" value="F:catalytic activity"/>
    <property type="evidence" value="ECO:0007669"/>
    <property type="project" value="InterPro"/>
</dbReference>
<dbReference type="InterPro" id="IPR001736">
    <property type="entry name" value="PLipase_D/transphosphatidylase"/>
</dbReference>
<dbReference type="OrthoDB" id="5241076at2"/>
<dbReference type="CDD" id="cd09117">
    <property type="entry name" value="PLDc_Bfil_DEXD_like"/>
    <property type="match status" value="1"/>
</dbReference>
<comment type="caution">
    <text evidence="3">The sequence shown here is derived from an EMBL/GenBank/DDBJ whole genome shotgun (WGS) entry which is preliminary data.</text>
</comment>
<dbReference type="Gene3D" id="3.30.870.10">
    <property type="entry name" value="Endonuclease Chain A"/>
    <property type="match status" value="1"/>
</dbReference>
<dbReference type="Pfam" id="PF09565">
    <property type="entry name" value="RE_NgoFVII"/>
    <property type="match status" value="1"/>
</dbReference>
<evidence type="ECO:0000313" key="3">
    <source>
        <dbReference type="EMBL" id="EFI34373.1"/>
    </source>
</evidence>
<evidence type="ECO:0000259" key="2">
    <source>
        <dbReference type="PROSITE" id="PS50035"/>
    </source>
</evidence>
<evidence type="ECO:0000313" key="4">
    <source>
        <dbReference type="Proteomes" id="UP000005496"/>
    </source>
</evidence>
<organism evidence="3 4">
    <name type="scientific">Desulfonatronospira thiodismutans ASO3-1</name>
    <dbReference type="NCBI Taxonomy" id="555779"/>
    <lineage>
        <taxon>Bacteria</taxon>
        <taxon>Pseudomonadati</taxon>
        <taxon>Thermodesulfobacteriota</taxon>
        <taxon>Desulfovibrionia</taxon>
        <taxon>Desulfovibrionales</taxon>
        <taxon>Desulfonatronovibrionaceae</taxon>
        <taxon>Desulfonatronospira</taxon>
    </lineage>
</organism>
<dbReference type="SUPFAM" id="SSF52540">
    <property type="entry name" value="P-loop containing nucleoside triphosphate hydrolases"/>
    <property type="match status" value="1"/>
</dbReference>
<evidence type="ECO:0000256" key="1">
    <source>
        <dbReference type="SAM" id="MobiDB-lite"/>
    </source>
</evidence>
<sequence>MTKKQARPGQLPRQGAQPQTLYLQKPKDFEGLISGYKEIRAVSYVASPTLMLSIFEKFQFEYMQLLVGENISVKHYKKDLENKQISLIQKLMHLVKEQKLTVFFPRGKTIHSKFYILKNEDMYRVIVGSANFSEPAAKATKQHNYVVYWDLKSPDPLLEKFVQDYKEHLKNSRLFLDDLIKLAENRDEDEEKVIRTWLSQDVGEVKDLAESETSRVFTDLTRQALSTVDNNEHSENPDTGEPDEEQPASGEIRVIIPSDVKTQEGIEKKLQPLKPSIVKSELRLSARDFSDYVKRSCGVPLMGTHRSSRQVFLHMGDYRGVLSRPVHSREEVRQGLEYIEEYVESYGFGESIDHKRIQANVFEALLYVLSAPFAHEFKKLKKQVDMYSRGPSYLYLYGPSFNGKTNFLRFCLKLMAGRHLEPIAQEYFNKTRIMSAKMFGTVFPLMFDDVNIGSGSNIETVLKNYWEVWWNPGHPVPQIIMTTNRFNPPEWANTRIKRINFDVKFDQKNIQASETLNRILNTDCDFFKLFAHSYLEKLDQPIDNIKEDLLVDELSLSRKIFADFYRFAERSVPDYFPQVPVDKLYDIDKMEWQELFATKVLTQEEHGNKIFVHADKTVHTYEVERFMRLLPQGVKAKRKAHTIIIEGRDKYLEWINAGKRDQGFWKNLMNRFKRTRL</sequence>
<dbReference type="GO" id="GO:0006793">
    <property type="term" value="P:phosphorus metabolic process"/>
    <property type="evidence" value="ECO:0007669"/>
    <property type="project" value="UniProtKB-ARBA"/>
</dbReference>
<proteinExistence type="predicted"/>
<keyword evidence="4" id="KW-1185">Reference proteome</keyword>
<dbReference type="InterPro" id="IPR019065">
    <property type="entry name" value="RE_NgoFVII_N"/>
</dbReference>
<reference evidence="3" key="1">
    <citation type="submission" date="2010-05" db="EMBL/GenBank/DDBJ databases">
        <title>The draft genome of Desulfonatronospira thiodismutans ASO3-1.</title>
        <authorList>
            <consortium name="US DOE Joint Genome Institute (JGI-PGF)"/>
            <person name="Lucas S."/>
            <person name="Copeland A."/>
            <person name="Lapidus A."/>
            <person name="Cheng J.-F."/>
            <person name="Bruce D."/>
            <person name="Goodwin L."/>
            <person name="Pitluck S."/>
            <person name="Chertkov O."/>
            <person name="Brettin T."/>
            <person name="Detter J.C."/>
            <person name="Han C."/>
            <person name="Land M.L."/>
            <person name="Hauser L."/>
            <person name="Kyrpides N."/>
            <person name="Mikhailova N."/>
            <person name="Muyzer G."/>
            <person name="Woyke T."/>
        </authorList>
    </citation>
    <scope>NUCLEOTIDE SEQUENCE [LARGE SCALE GENOMIC DNA]</scope>
    <source>
        <strain evidence="3">ASO3-1</strain>
    </source>
</reference>
<dbReference type="RefSeq" id="WP_008869701.1">
    <property type="nucleotide sequence ID" value="NZ_ACJN02000002.1"/>
</dbReference>
<dbReference type="EMBL" id="ACJN02000002">
    <property type="protein sequence ID" value="EFI34373.1"/>
    <property type="molecule type" value="Genomic_DNA"/>
</dbReference>
<feature type="domain" description="PLD phosphodiesterase" evidence="2">
    <location>
        <begin position="106"/>
        <end position="136"/>
    </location>
</feature>
<name>D6SNP7_9BACT</name>
<gene>
    <name evidence="3" type="ORF">Dthio_PD1725</name>
</gene>
<feature type="region of interest" description="Disordered" evidence="1">
    <location>
        <begin position="225"/>
        <end position="250"/>
    </location>
</feature>
<accession>D6SNP7</accession>
<dbReference type="eggNOG" id="COG3886">
    <property type="taxonomic scope" value="Bacteria"/>
</dbReference>